<comment type="subcellular location">
    <subcellularLocation>
        <location evidence="1">Membrane</location>
        <topology evidence="1">Multi-pass membrane protein</topology>
    </subcellularLocation>
</comment>
<dbReference type="AlphaFoldDB" id="A0A6N4WF42"/>
<evidence type="ECO:0000313" key="7">
    <source>
        <dbReference type="EMBL" id="BBZ79148.1"/>
    </source>
</evidence>
<gene>
    <name evidence="7" type="ORF">MANY_44850</name>
</gene>
<accession>A0A6N4WF42</accession>
<evidence type="ECO:0000256" key="3">
    <source>
        <dbReference type="ARBA" id="ARBA00022989"/>
    </source>
</evidence>
<protein>
    <recommendedName>
        <fullName evidence="6">EXPERA domain-containing protein</fullName>
    </recommendedName>
</protein>
<dbReference type="GO" id="GO:0016020">
    <property type="term" value="C:membrane"/>
    <property type="evidence" value="ECO:0007669"/>
    <property type="project" value="UniProtKB-SubCell"/>
</dbReference>
<keyword evidence="3 5" id="KW-1133">Transmembrane helix</keyword>
<dbReference type="RefSeq" id="WP_163806190.1">
    <property type="nucleotide sequence ID" value="NZ_AP022620.1"/>
</dbReference>
<dbReference type="InterPro" id="IPR033118">
    <property type="entry name" value="EXPERA"/>
</dbReference>
<sequence length="167" mass="18858">MTTTPPRLVRRPLDYLLIPAFILGIINAAALSLPEAIGIPVATDSPWPVLRALHTWAVEQEPQHLVMPPTLQASLLYDAFVQLPFLIVLTIGLWKLKQWPWLGILALVYSVSALMNMYFYFMQTFLGPDAPPHLGVYLPMNLPWMIVPILVAYRFWPYGADLSTTTD</sequence>
<feature type="domain" description="EXPERA" evidence="6">
    <location>
        <begin position="13"/>
        <end position="152"/>
    </location>
</feature>
<dbReference type="Pfam" id="PF05241">
    <property type="entry name" value="EBP"/>
    <property type="match status" value="1"/>
</dbReference>
<name>A0A6N4WF42_9MYCO</name>
<keyword evidence="2 5" id="KW-0812">Transmembrane</keyword>
<organism evidence="7 8">
    <name type="scientific">Mycolicibacterium anyangense</name>
    <dbReference type="NCBI Taxonomy" id="1431246"/>
    <lineage>
        <taxon>Bacteria</taxon>
        <taxon>Bacillati</taxon>
        <taxon>Actinomycetota</taxon>
        <taxon>Actinomycetes</taxon>
        <taxon>Mycobacteriales</taxon>
        <taxon>Mycobacteriaceae</taxon>
        <taxon>Mycolicibacterium</taxon>
    </lineage>
</organism>
<evidence type="ECO:0000256" key="4">
    <source>
        <dbReference type="ARBA" id="ARBA00023136"/>
    </source>
</evidence>
<evidence type="ECO:0000259" key="6">
    <source>
        <dbReference type="PROSITE" id="PS51751"/>
    </source>
</evidence>
<keyword evidence="8" id="KW-1185">Reference proteome</keyword>
<evidence type="ECO:0000313" key="8">
    <source>
        <dbReference type="Proteomes" id="UP000467249"/>
    </source>
</evidence>
<feature type="transmembrane region" description="Helical" evidence="5">
    <location>
        <begin position="12"/>
        <end position="33"/>
    </location>
</feature>
<feature type="transmembrane region" description="Helical" evidence="5">
    <location>
        <begin position="75"/>
        <end position="94"/>
    </location>
</feature>
<dbReference type="KEGG" id="many:MANY_44850"/>
<proteinExistence type="predicted"/>
<dbReference type="Proteomes" id="UP000467249">
    <property type="component" value="Chromosome"/>
</dbReference>
<keyword evidence="4 5" id="KW-0472">Membrane</keyword>
<dbReference type="EMBL" id="AP022620">
    <property type="protein sequence ID" value="BBZ79148.1"/>
    <property type="molecule type" value="Genomic_DNA"/>
</dbReference>
<dbReference type="PROSITE" id="PS51751">
    <property type="entry name" value="EXPERA"/>
    <property type="match status" value="1"/>
</dbReference>
<reference evidence="7 8" key="1">
    <citation type="journal article" date="2019" name="Emerg. Microbes Infect.">
        <title>Comprehensive subspecies identification of 175 nontuberculous mycobacteria species based on 7547 genomic profiles.</title>
        <authorList>
            <person name="Matsumoto Y."/>
            <person name="Kinjo T."/>
            <person name="Motooka D."/>
            <person name="Nabeya D."/>
            <person name="Jung N."/>
            <person name="Uechi K."/>
            <person name="Horii T."/>
            <person name="Iida T."/>
            <person name="Fujita J."/>
            <person name="Nakamura S."/>
        </authorList>
    </citation>
    <scope>NUCLEOTIDE SEQUENCE [LARGE SCALE GENOMIC DNA]</scope>
    <source>
        <strain evidence="7 8">JCM 30275</strain>
    </source>
</reference>
<evidence type="ECO:0000256" key="1">
    <source>
        <dbReference type="ARBA" id="ARBA00004141"/>
    </source>
</evidence>
<feature type="transmembrane region" description="Helical" evidence="5">
    <location>
        <begin position="134"/>
        <end position="153"/>
    </location>
</feature>
<evidence type="ECO:0000256" key="2">
    <source>
        <dbReference type="ARBA" id="ARBA00022692"/>
    </source>
</evidence>
<evidence type="ECO:0000256" key="5">
    <source>
        <dbReference type="SAM" id="Phobius"/>
    </source>
</evidence>
<feature type="transmembrane region" description="Helical" evidence="5">
    <location>
        <begin position="101"/>
        <end position="122"/>
    </location>
</feature>